<name>A0A2T7NVJ8_POMCA</name>
<protein>
    <submittedName>
        <fullName evidence="2">Uncharacterized protein</fullName>
    </submittedName>
</protein>
<sequence>MATILPARSDGDPGLWSPGPGAAHNVVTPSITAQWLWGHLFLPKALFPFTLSMFLLFYLLSFSTCNHAHACPRLITQRARFACIQTLISASMTPRRATWASGGRIPIDGLLLLLLNSPLVVWVAGASPGTCLGGLAETVVARQVIVLKHRDFGHLYIDSLSDPASPLHPCNPGSRPPPRLNGS</sequence>
<keyword evidence="1" id="KW-1133">Transmembrane helix</keyword>
<proteinExistence type="predicted"/>
<evidence type="ECO:0000256" key="1">
    <source>
        <dbReference type="SAM" id="Phobius"/>
    </source>
</evidence>
<keyword evidence="3" id="KW-1185">Reference proteome</keyword>
<evidence type="ECO:0000313" key="3">
    <source>
        <dbReference type="Proteomes" id="UP000245119"/>
    </source>
</evidence>
<dbReference type="EMBL" id="PZQS01000009">
    <property type="protein sequence ID" value="PVD25185.1"/>
    <property type="molecule type" value="Genomic_DNA"/>
</dbReference>
<comment type="caution">
    <text evidence="2">The sequence shown here is derived from an EMBL/GenBank/DDBJ whole genome shotgun (WGS) entry which is preliminary data.</text>
</comment>
<gene>
    <name evidence="2" type="ORF">C0Q70_15683</name>
</gene>
<accession>A0A2T7NVJ8</accession>
<reference evidence="2 3" key="1">
    <citation type="submission" date="2018-04" db="EMBL/GenBank/DDBJ databases">
        <title>The genome of golden apple snail Pomacea canaliculata provides insight into stress tolerance and invasive adaptation.</title>
        <authorList>
            <person name="Liu C."/>
            <person name="Liu B."/>
            <person name="Ren Y."/>
            <person name="Zhang Y."/>
            <person name="Wang H."/>
            <person name="Li S."/>
            <person name="Jiang F."/>
            <person name="Yin L."/>
            <person name="Zhang G."/>
            <person name="Qian W."/>
            <person name="Fan W."/>
        </authorList>
    </citation>
    <scope>NUCLEOTIDE SEQUENCE [LARGE SCALE GENOMIC DNA]</scope>
    <source>
        <strain evidence="2">SZHN2017</strain>
        <tissue evidence="2">Muscle</tissue>
    </source>
</reference>
<dbReference type="AlphaFoldDB" id="A0A2T7NVJ8"/>
<feature type="transmembrane region" description="Helical" evidence="1">
    <location>
        <begin position="45"/>
        <end position="65"/>
    </location>
</feature>
<organism evidence="2 3">
    <name type="scientific">Pomacea canaliculata</name>
    <name type="common">Golden apple snail</name>
    <dbReference type="NCBI Taxonomy" id="400727"/>
    <lineage>
        <taxon>Eukaryota</taxon>
        <taxon>Metazoa</taxon>
        <taxon>Spiralia</taxon>
        <taxon>Lophotrochozoa</taxon>
        <taxon>Mollusca</taxon>
        <taxon>Gastropoda</taxon>
        <taxon>Caenogastropoda</taxon>
        <taxon>Architaenioglossa</taxon>
        <taxon>Ampullarioidea</taxon>
        <taxon>Ampullariidae</taxon>
        <taxon>Pomacea</taxon>
    </lineage>
</organism>
<keyword evidence="1" id="KW-0812">Transmembrane</keyword>
<evidence type="ECO:0000313" key="2">
    <source>
        <dbReference type="EMBL" id="PVD25185.1"/>
    </source>
</evidence>
<keyword evidence="1" id="KW-0472">Membrane</keyword>
<dbReference type="Proteomes" id="UP000245119">
    <property type="component" value="Linkage Group LG9"/>
</dbReference>